<accession>A0A9J5ZAV3</accession>
<proteinExistence type="predicted"/>
<reference evidence="1 2" key="1">
    <citation type="submission" date="2020-09" db="EMBL/GenBank/DDBJ databases">
        <title>De no assembly of potato wild relative species, Solanum commersonii.</title>
        <authorList>
            <person name="Cho K."/>
        </authorList>
    </citation>
    <scope>NUCLEOTIDE SEQUENCE [LARGE SCALE GENOMIC DNA]</scope>
    <source>
        <strain evidence="1">LZ3.2</strain>
        <tissue evidence="1">Leaf</tissue>
    </source>
</reference>
<organism evidence="1 2">
    <name type="scientific">Solanum commersonii</name>
    <name type="common">Commerson's wild potato</name>
    <name type="synonym">Commerson's nightshade</name>
    <dbReference type="NCBI Taxonomy" id="4109"/>
    <lineage>
        <taxon>Eukaryota</taxon>
        <taxon>Viridiplantae</taxon>
        <taxon>Streptophyta</taxon>
        <taxon>Embryophyta</taxon>
        <taxon>Tracheophyta</taxon>
        <taxon>Spermatophyta</taxon>
        <taxon>Magnoliopsida</taxon>
        <taxon>eudicotyledons</taxon>
        <taxon>Gunneridae</taxon>
        <taxon>Pentapetalae</taxon>
        <taxon>asterids</taxon>
        <taxon>lamiids</taxon>
        <taxon>Solanales</taxon>
        <taxon>Solanaceae</taxon>
        <taxon>Solanoideae</taxon>
        <taxon>Solaneae</taxon>
        <taxon>Solanum</taxon>
    </lineage>
</organism>
<protein>
    <submittedName>
        <fullName evidence="1">Uncharacterized protein</fullName>
    </submittedName>
</protein>
<dbReference type="EMBL" id="JACXVP010000004">
    <property type="protein sequence ID" value="KAG5608596.1"/>
    <property type="molecule type" value="Genomic_DNA"/>
</dbReference>
<dbReference type="AlphaFoldDB" id="A0A9J5ZAV3"/>
<dbReference type="Proteomes" id="UP000824120">
    <property type="component" value="Chromosome 4"/>
</dbReference>
<evidence type="ECO:0000313" key="1">
    <source>
        <dbReference type="EMBL" id="KAG5608596.1"/>
    </source>
</evidence>
<gene>
    <name evidence="1" type="ORF">H5410_019877</name>
</gene>
<keyword evidence="2" id="KW-1185">Reference proteome</keyword>
<comment type="caution">
    <text evidence="1">The sequence shown here is derived from an EMBL/GenBank/DDBJ whole genome shotgun (WGS) entry which is preliminary data.</text>
</comment>
<sequence length="131" mass="15839">MSLWTTKKLSYIEKVCSCKMCWNLTHKQNKLWIRWIHTYYTKGRLVQDIEIQACWMVGKNLKRFDNFASSIWVTNLEYYKSLSSFIIVHGQKLVYTKVGHAIWIERNGRIFEKRFKDKNKITKKTAYTYNI</sequence>
<name>A0A9J5ZAV3_SOLCO</name>
<evidence type="ECO:0000313" key="2">
    <source>
        <dbReference type="Proteomes" id="UP000824120"/>
    </source>
</evidence>